<keyword evidence="8" id="KW-0808">Transferase</keyword>
<comment type="cofactor">
    <cofactor evidence="2">
        <name>[4Fe-4S] cluster</name>
        <dbReference type="ChEBI" id="CHEBI:49883"/>
    </cofactor>
</comment>
<dbReference type="InterPro" id="IPR004358">
    <property type="entry name" value="Sig_transdc_His_kin-like_C"/>
</dbReference>
<dbReference type="CDD" id="cd16917">
    <property type="entry name" value="HATPase_UhpB-NarQ-NarX-like"/>
    <property type="match status" value="1"/>
</dbReference>
<evidence type="ECO:0000256" key="4">
    <source>
        <dbReference type="ARBA" id="ARBA00012438"/>
    </source>
</evidence>
<dbReference type="InterPro" id="IPR036890">
    <property type="entry name" value="HATPase_C_sf"/>
</dbReference>
<dbReference type="GO" id="GO:0000155">
    <property type="term" value="F:phosphorelay sensor kinase activity"/>
    <property type="evidence" value="ECO:0007669"/>
    <property type="project" value="InterPro"/>
</dbReference>
<dbReference type="SUPFAM" id="SSF55781">
    <property type="entry name" value="GAF domain-like"/>
    <property type="match status" value="2"/>
</dbReference>
<keyword evidence="12" id="KW-0067">ATP-binding</keyword>
<gene>
    <name evidence="19" type="ORF">D3P08_17050</name>
</gene>
<dbReference type="PROSITE" id="PS50109">
    <property type="entry name" value="HIS_KIN"/>
    <property type="match status" value="1"/>
</dbReference>
<dbReference type="InterPro" id="IPR003594">
    <property type="entry name" value="HATPase_dom"/>
</dbReference>
<comment type="function">
    <text evidence="16">Member of the two-component regulatory system NreB/NreC involved in the control of dissimilatory nitrate/nitrite reduction in response to oxygen. NreB functions as a direct oxygen sensor histidine kinase which is autophosphorylated, in the absence of oxygen, probably at the conserved histidine residue, and transfers its phosphate group probably to a conserved aspartate residue of NreC. NreB/NreC activates the expression of the nitrate (narGHJI) and nitrite (nir) reductase operons, as well as the putative nitrate transporter gene narT.</text>
</comment>
<dbReference type="GO" id="GO:0016020">
    <property type="term" value="C:membrane"/>
    <property type="evidence" value="ECO:0007669"/>
    <property type="project" value="InterPro"/>
</dbReference>
<keyword evidence="13" id="KW-0408">Iron</keyword>
<dbReference type="InterPro" id="IPR005467">
    <property type="entry name" value="His_kinase_dom"/>
</dbReference>
<dbReference type="Pfam" id="PF13185">
    <property type="entry name" value="GAF_2"/>
    <property type="match status" value="1"/>
</dbReference>
<dbReference type="PANTHER" id="PTHR24421">
    <property type="entry name" value="NITRATE/NITRITE SENSOR PROTEIN NARX-RELATED"/>
    <property type="match status" value="1"/>
</dbReference>
<evidence type="ECO:0000256" key="15">
    <source>
        <dbReference type="ARBA" id="ARBA00023014"/>
    </source>
</evidence>
<evidence type="ECO:0000256" key="6">
    <source>
        <dbReference type="ARBA" id="ARBA00022485"/>
    </source>
</evidence>
<dbReference type="InterPro" id="IPR003018">
    <property type="entry name" value="GAF"/>
</dbReference>
<keyword evidence="6" id="KW-0004">4Fe-4S</keyword>
<name>A0A3A1URR1_9BACL</name>
<dbReference type="InterPro" id="IPR011712">
    <property type="entry name" value="Sig_transdc_His_kin_sub3_dim/P"/>
</dbReference>
<dbReference type="Gene3D" id="3.30.450.40">
    <property type="match status" value="2"/>
</dbReference>
<dbReference type="Gene3D" id="1.20.5.1930">
    <property type="match status" value="1"/>
</dbReference>
<keyword evidence="15" id="KW-0411">Iron-sulfur</keyword>
<evidence type="ECO:0000256" key="12">
    <source>
        <dbReference type="ARBA" id="ARBA00022840"/>
    </source>
</evidence>
<reference evidence="19 20" key="1">
    <citation type="submission" date="2018-09" db="EMBL/GenBank/DDBJ databases">
        <title>Paenibacillus aracenensis nov. sp. isolated from a cave in southern Spain.</title>
        <authorList>
            <person name="Jurado V."/>
            <person name="Gutierrez-Patricio S."/>
            <person name="Gonzalez-Pimentel J.L."/>
            <person name="Miller A.Z."/>
            <person name="Laiz L."/>
            <person name="Saiz-Jimenez C."/>
        </authorList>
    </citation>
    <scope>NUCLEOTIDE SEQUENCE [LARGE SCALE GENOMIC DNA]</scope>
    <source>
        <strain evidence="19 20">DSM 22867</strain>
    </source>
</reference>
<accession>A0A3A1URR1</accession>
<sequence>MNHISHIQELTTLKTIAETLNQSNCMSVMLDAVLEKLLDVTGLHFGWIFLMDDNNEYKLEADRNLPPALLQNDKALAKCGSCWCVDKYFENRLTDAVNIMSCRRLSTAKAGGHGDTCGFTHHATVPLRIGERKFGLLNVGSAGKDHFEAEELALLQAVALQIGVAVERMRLHQAEQRRAEQFARLGVFSRELHQSVSAGIAQVQLAEIAIELLAKHFDWPAAALLERTGGRYQVQAMHAGRAMIRDYMKLPKNAEYSLDRLRKTSRSFELSAQDMAGLTGQWSWLSASALAAPIQAMSGSTDRVLLIERSQPSFLTRVESEVLEAVTDHIASAMEHARLEENRRELVRIEERNRLARDLHDSVSQMLFSMTMTAKGAEAFLRGQDWEAASEALQDITGLSKDALKEMRALIAQLRPANLDGGIADALRDYGKRLGINVVLKVNGCIRQLPPPIEETLWRIGQETVNNVAKHAAAEQVEIAFYVQENELIYVAKDDGAGADLEAVSSAGGSLGLSIMRERVESVGGRLKLTSAPGEGMLIEAVLPLALRKEEEA</sequence>
<dbReference type="Pfam" id="PF07730">
    <property type="entry name" value="HisKA_3"/>
    <property type="match status" value="1"/>
</dbReference>
<dbReference type="InterPro" id="IPR029016">
    <property type="entry name" value="GAF-like_dom_sf"/>
</dbReference>
<keyword evidence="14" id="KW-0902">Two-component regulatory system</keyword>
<evidence type="ECO:0000256" key="7">
    <source>
        <dbReference type="ARBA" id="ARBA00022490"/>
    </source>
</evidence>
<evidence type="ECO:0000256" key="2">
    <source>
        <dbReference type="ARBA" id="ARBA00001966"/>
    </source>
</evidence>
<evidence type="ECO:0000256" key="8">
    <source>
        <dbReference type="ARBA" id="ARBA00022679"/>
    </source>
</evidence>
<keyword evidence="20" id="KW-1185">Reference proteome</keyword>
<evidence type="ECO:0000256" key="9">
    <source>
        <dbReference type="ARBA" id="ARBA00022723"/>
    </source>
</evidence>
<feature type="domain" description="Histidine kinase" evidence="18">
    <location>
        <begin position="354"/>
        <end position="547"/>
    </location>
</feature>
<comment type="subcellular location">
    <subcellularLocation>
        <location evidence="3">Cytoplasm</location>
    </subcellularLocation>
</comment>
<evidence type="ECO:0000256" key="13">
    <source>
        <dbReference type="ARBA" id="ARBA00023004"/>
    </source>
</evidence>
<dbReference type="GO" id="GO:0046983">
    <property type="term" value="F:protein dimerization activity"/>
    <property type="evidence" value="ECO:0007669"/>
    <property type="project" value="InterPro"/>
</dbReference>
<dbReference type="GO" id="GO:0051539">
    <property type="term" value="F:4 iron, 4 sulfur cluster binding"/>
    <property type="evidence" value="ECO:0007669"/>
    <property type="project" value="UniProtKB-KW"/>
</dbReference>
<dbReference type="Proteomes" id="UP000266482">
    <property type="component" value="Unassembled WGS sequence"/>
</dbReference>
<evidence type="ECO:0000259" key="18">
    <source>
        <dbReference type="PROSITE" id="PS50109"/>
    </source>
</evidence>
<protein>
    <recommendedName>
        <fullName evidence="5">Oxygen sensor histidine kinase NreB</fullName>
        <ecNumber evidence="4">2.7.13.3</ecNumber>
    </recommendedName>
    <alternativeName>
        <fullName evidence="17">Nitrogen regulation protein B</fullName>
    </alternativeName>
</protein>
<evidence type="ECO:0000256" key="3">
    <source>
        <dbReference type="ARBA" id="ARBA00004496"/>
    </source>
</evidence>
<dbReference type="EC" id="2.7.13.3" evidence="4"/>
<evidence type="ECO:0000256" key="5">
    <source>
        <dbReference type="ARBA" id="ARBA00017322"/>
    </source>
</evidence>
<dbReference type="AlphaFoldDB" id="A0A3A1URR1"/>
<comment type="caution">
    <text evidence="19">The sequence shown here is derived from an EMBL/GenBank/DDBJ whole genome shotgun (WGS) entry which is preliminary data.</text>
</comment>
<keyword evidence="9" id="KW-0479">Metal-binding</keyword>
<evidence type="ECO:0000313" key="19">
    <source>
        <dbReference type="EMBL" id="RIX51187.1"/>
    </source>
</evidence>
<dbReference type="PRINTS" id="PR00344">
    <property type="entry name" value="BCTRLSENSOR"/>
</dbReference>
<evidence type="ECO:0000256" key="11">
    <source>
        <dbReference type="ARBA" id="ARBA00022777"/>
    </source>
</evidence>
<evidence type="ECO:0000313" key="20">
    <source>
        <dbReference type="Proteomes" id="UP000266482"/>
    </source>
</evidence>
<proteinExistence type="predicted"/>
<evidence type="ECO:0000256" key="1">
    <source>
        <dbReference type="ARBA" id="ARBA00000085"/>
    </source>
</evidence>
<dbReference type="SUPFAM" id="SSF55874">
    <property type="entry name" value="ATPase domain of HSP90 chaperone/DNA topoisomerase II/histidine kinase"/>
    <property type="match status" value="1"/>
</dbReference>
<dbReference type="RefSeq" id="WP_119600920.1">
    <property type="nucleotide sequence ID" value="NZ_QXQA01000011.1"/>
</dbReference>
<dbReference type="EMBL" id="QXQA01000011">
    <property type="protein sequence ID" value="RIX51187.1"/>
    <property type="molecule type" value="Genomic_DNA"/>
</dbReference>
<organism evidence="19 20">
    <name type="scientific">Paenibacillus nanensis</name>
    <dbReference type="NCBI Taxonomy" id="393251"/>
    <lineage>
        <taxon>Bacteria</taxon>
        <taxon>Bacillati</taxon>
        <taxon>Bacillota</taxon>
        <taxon>Bacilli</taxon>
        <taxon>Bacillales</taxon>
        <taxon>Paenibacillaceae</taxon>
        <taxon>Paenibacillus</taxon>
    </lineage>
</organism>
<evidence type="ECO:0000256" key="10">
    <source>
        <dbReference type="ARBA" id="ARBA00022741"/>
    </source>
</evidence>
<dbReference type="PANTHER" id="PTHR24421:SF40">
    <property type="entry name" value="SENSOR HISTIDINE KINASE YHCY"/>
    <property type="match status" value="1"/>
</dbReference>
<dbReference type="GO" id="GO:0005524">
    <property type="term" value="F:ATP binding"/>
    <property type="evidence" value="ECO:0007669"/>
    <property type="project" value="UniProtKB-KW"/>
</dbReference>
<dbReference type="GO" id="GO:0046872">
    <property type="term" value="F:metal ion binding"/>
    <property type="evidence" value="ECO:0007669"/>
    <property type="project" value="UniProtKB-KW"/>
</dbReference>
<evidence type="ECO:0000256" key="14">
    <source>
        <dbReference type="ARBA" id="ARBA00023012"/>
    </source>
</evidence>
<keyword evidence="7" id="KW-0963">Cytoplasm</keyword>
<dbReference type="OrthoDB" id="9795828at2"/>
<dbReference type="Gene3D" id="3.30.565.10">
    <property type="entry name" value="Histidine kinase-like ATPase, C-terminal domain"/>
    <property type="match status" value="1"/>
</dbReference>
<dbReference type="GO" id="GO:0005737">
    <property type="term" value="C:cytoplasm"/>
    <property type="evidence" value="ECO:0007669"/>
    <property type="project" value="UniProtKB-SubCell"/>
</dbReference>
<dbReference type="InterPro" id="IPR050482">
    <property type="entry name" value="Sensor_HK_TwoCompSys"/>
</dbReference>
<keyword evidence="11" id="KW-0418">Kinase</keyword>
<evidence type="ECO:0000256" key="17">
    <source>
        <dbReference type="ARBA" id="ARBA00030800"/>
    </source>
</evidence>
<evidence type="ECO:0000256" key="16">
    <source>
        <dbReference type="ARBA" id="ARBA00024827"/>
    </source>
</evidence>
<dbReference type="SMART" id="SM00065">
    <property type="entry name" value="GAF"/>
    <property type="match status" value="1"/>
</dbReference>
<comment type="catalytic activity">
    <reaction evidence="1">
        <text>ATP + protein L-histidine = ADP + protein N-phospho-L-histidine.</text>
        <dbReference type="EC" id="2.7.13.3"/>
    </reaction>
</comment>
<keyword evidence="10" id="KW-0547">Nucleotide-binding</keyword>
<dbReference type="Pfam" id="PF02518">
    <property type="entry name" value="HATPase_c"/>
    <property type="match status" value="1"/>
</dbReference>